<protein>
    <recommendedName>
        <fullName evidence="1">HNH nuclease domain-containing protein</fullName>
    </recommendedName>
</protein>
<name>A0A6N3EBU2_KLEOX</name>
<reference evidence="2" key="1">
    <citation type="submission" date="2019-11" db="EMBL/GenBank/DDBJ databases">
        <authorList>
            <person name="Feng L."/>
        </authorList>
    </citation>
    <scope>NUCLEOTIDE SEQUENCE</scope>
    <source>
        <strain evidence="2">KOxytocaLFYP65</strain>
    </source>
</reference>
<dbReference type="SMART" id="SM00507">
    <property type="entry name" value="HNHc"/>
    <property type="match status" value="1"/>
</dbReference>
<dbReference type="InterPro" id="IPR003615">
    <property type="entry name" value="HNH_nuc"/>
</dbReference>
<gene>
    <name evidence="2" type="ORF">KOLFYP65_03890</name>
</gene>
<dbReference type="CDD" id="cd00085">
    <property type="entry name" value="HNHc"/>
    <property type="match status" value="1"/>
</dbReference>
<dbReference type="FunFam" id="1.10.30.50:FF:000010">
    <property type="entry name" value="HNH endonuclease"/>
    <property type="match status" value="1"/>
</dbReference>
<dbReference type="RefSeq" id="WP_142476010.1">
    <property type="nucleotide sequence ID" value="NZ_CABGLK010000022.1"/>
</dbReference>
<evidence type="ECO:0000259" key="1">
    <source>
        <dbReference type="SMART" id="SM00507"/>
    </source>
</evidence>
<feature type="domain" description="HNH nuclease" evidence="1">
    <location>
        <begin position="14"/>
        <end position="83"/>
    </location>
</feature>
<dbReference type="AlphaFoldDB" id="A0A6N3EBU2"/>
<dbReference type="EMBL" id="CACRTM010000026">
    <property type="protein sequence ID" value="VYU38212.1"/>
    <property type="molecule type" value="Genomic_DNA"/>
</dbReference>
<organism evidence="2">
    <name type="scientific">Klebsiella oxytoca</name>
    <dbReference type="NCBI Taxonomy" id="571"/>
    <lineage>
        <taxon>Bacteria</taxon>
        <taxon>Pseudomonadati</taxon>
        <taxon>Pseudomonadota</taxon>
        <taxon>Gammaproteobacteria</taxon>
        <taxon>Enterobacterales</taxon>
        <taxon>Enterobacteriaceae</taxon>
        <taxon>Klebsiella/Raoultella group</taxon>
        <taxon>Klebsiella</taxon>
    </lineage>
</organism>
<evidence type="ECO:0000313" key="2">
    <source>
        <dbReference type="EMBL" id="VYU38212.1"/>
    </source>
</evidence>
<accession>A0A6N3EBU2</accession>
<sequence length="113" mass="13237">MNNRPRIYNNKWDKARLSFLRKHPLCVMCHEQGRTTAATVVDHIVPHKLKDALISCDQRLLAVAQKLFWDRKNWQGLCKSHHDSTKQRMEKRGTFIGCDESGVPLDPNSHWFK</sequence>
<proteinExistence type="predicted"/>